<dbReference type="AlphaFoldDB" id="Q5NKS9"/>
<evidence type="ECO:0000313" key="2">
    <source>
        <dbReference type="EMBL" id="AAQ06258.1"/>
    </source>
</evidence>
<evidence type="ECO:0000256" key="1">
    <source>
        <dbReference type="SAM" id="MobiDB-lite"/>
    </source>
</evidence>
<accession>Q5NKS9</accession>
<name>Q5NKS9_SORBI</name>
<proteinExistence type="predicted"/>
<dbReference type="EMBL" id="AF488412">
    <property type="protein sequence ID" value="AAQ06258.1"/>
    <property type="molecule type" value="Genomic_DNA"/>
</dbReference>
<sequence length="141" mass="14765">MAAQIPRRPTTAPTRTAADPTPTVPNPSPRRRSTVTRARVPNPTRRGGAGSGVAPGRRGSKDGCRSRAGPAPTAAPFLIAAFVPRAVGFSGVITGRREWEQAAGWQILRDSPRALASHASPPPPPPPLPTRSGLTLKLMSE</sequence>
<feature type="region of interest" description="Disordered" evidence="1">
    <location>
        <begin position="110"/>
        <end position="141"/>
    </location>
</feature>
<feature type="compositionally biased region" description="Pro residues" evidence="1">
    <location>
        <begin position="120"/>
        <end position="129"/>
    </location>
</feature>
<organism evidence="2">
    <name type="scientific">Sorghum bicolor</name>
    <name type="common">Sorghum</name>
    <name type="synonym">Sorghum vulgare</name>
    <dbReference type="NCBI Taxonomy" id="4558"/>
    <lineage>
        <taxon>Eukaryota</taxon>
        <taxon>Viridiplantae</taxon>
        <taxon>Streptophyta</taxon>
        <taxon>Embryophyta</taxon>
        <taxon>Tracheophyta</taxon>
        <taxon>Spermatophyta</taxon>
        <taxon>Magnoliopsida</taxon>
        <taxon>Liliopsida</taxon>
        <taxon>Poales</taxon>
        <taxon>Poaceae</taxon>
        <taxon>PACMAD clade</taxon>
        <taxon>Panicoideae</taxon>
        <taxon>Andropogonodae</taxon>
        <taxon>Andropogoneae</taxon>
        <taxon>Sorghinae</taxon>
        <taxon>Sorghum</taxon>
    </lineage>
</organism>
<protein>
    <submittedName>
        <fullName evidence="2">Uncharacterized protein 131L1.4</fullName>
    </submittedName>
</protein>
<feature type="region of interest" description="Disordered" evidence="1">
    <location>
        <begin position="1"/>
        <end position="71"/>
    </location>
</feature>
<reference evidence="2" key="1">
    <citation type="submission" date="2002-02" db="EMBL/GenBank/DDBJ databases">
        <title>Comparative sequence analysis of homologous Wx1 regions in barley, maize, pearl millet, rice, sorghum and diploid wheat.</title>
        <authorList>
            <person name="Ma J."/>
            <person name="SanMiguel P.J."/>
            <person name="Dubcovsky J."/>
            <person name="Shiloff B.A."/>
            <person name="Rostoks N."/>
            <person name="Jiang Z."/>
            <person name="Busso C.S."/>
            <person name="Kleinhofs A."/>
            <person name="Devos K.M."/>
            <person name="Ramakrishna W."/>
            <person name="Bennetzen J.L."/>
        </authorList>
    </citation>
    <scope>NUCLEOTIDE SEQUENCE</scope>
</reference>
<gene>
    <name evidence="2" type="primary">131L1.4</name>
</gene>
<feature type="compositionally biased region" description="Low complexity" evidence="1">
    <location>
        <begin position="1"/>
        <end position="21"/>
    </location>
</feature>